<feature type="compositionally biased region" description="Polar residues" evidence="1">
    <location>
        <begin position="139"/>
        <end position="148"/>
    </location>
</feature>
<dbReference type="EMBL" id="JBICBT010000451">
    <property type="protein sequence ID" value="KAL3113293.1"/>
    <property type="molecule type" value="Genomic_DNA"/>
</dbReference>
<feature type="region of interest" description="Disordered" evidence="1">
    <location>
        <begin position="139"/>
        <end position="195"/>
    </location>
</feature>
<evidence type="ECO:0000313" key="3">
    <source>
        <dbReference type="EMBL" id="KAL3113293.1"/>
    </source>
</evidence>
<evidence type="ECO:0000256" key="2">
    <source>
        <dbReference type="SAM" id="Phobius"/>
    </source>
</evidence>
<reference evidence="3 4" key="1">
    <citation type="submission" date="2024-10" db="EMBL/GenBank/DDBJ databases">
        <authorList>
            <person name="Kim D."/>
        </authorList>
    </citation>
    <scope>NUCLEOTIDE SEQUENCE [LARGE SCALE GENOMIC DNA]</scope>
    <source>
        <strain evidence="3">BH-2024</strain>
    </source>
</reference>
<proteinExistence type="predicted"/>
<protein>
    <submittedName>
        <fullName evidence="3">Uncharacterized protein</fullName>
    </submittedName>
</protein>
<dbReference type="Proteomes" id="UP001620626">
    <property type="component" value="Unassembled WGS sequence"/>
</dbReference>
<evidence type="ECO:0000256" key="1">
    <source>
        <dbReference type="SAM" id="MobiDB-lite"/>
    </source>
</evidence>
<keyword evidence="4" id="KW-1185">Reference proteome</keyword>
<dbReference type="AlphaFoldDB" id="A0ABD2LDS2"/>
<keyword evidence="2" id="KW-0472">Membrane</keyword>
<feature type="transmembrane region" description="Helical" evidence="2">
    <location>
        <begin position="108"/>
        <end position="127"/>
    </location>
</feature>
<feature type="compositionally biased region" description="Low complexity" evidence="1">
    <location>
        <begin position="150"/>
        <end position="163"/>
    </location>
</feature>
<keyword evidence="2" id="KW-0812">Transmembrane</keyword>
<sequence length="195" mass="20927">MQRFYAMKVEENFNCFCHLGPPWESMSNRNLFPKKKAPADLQHLFSSPTKANSSSTKTGPLLNLLLPAQSPSISPTNALMAPPPKQALPPSLETTDNGGTWLSSGFDVGIIILLICIFIIVVIVLCLQCRLFYRTSQQCAPSDASPCQNPAASSPRTPSASVPLPTPTSVPMPSSSFADHSAPSPIPLQTFSTTL</sequence>
<keyword evidence="2" id="KW-1133">Transmembrane helix</keyword>
<comment type="caution">
    <text evidence="3">The sequence shown here is derived from an EMBL/GenBank/DDBJ whole genome shotgun (WGS) entry which is preliminary data.</text>
</comment>
<organism evidence="3 4">
    <name type="scientific">Heterodera trifolii</name>
    <dbReference type="NCBI Taxonomy" id="157864"/>
    <lineage>
        <taxon>Eukaryota</taxon>
        <taxon>Metazoa</taxon>
        <taxon>Ecdysozoa</taxon>
        <taxon>Nematoda</taxon>
        <taxon>Chromadorea</taxon>
        <taxon>Rhabditida</taxon>
        <taxon>Tylenchina</taxon>
        <taxon>Tylenchomorpha</taxon>
        <taxon>Tylenchoidea</taxon>
        <taxon>Heteroderidae</taxon>
        <taxon>Heteroderinae</taxon>
        <taxon>Heterodera</taxon>
    </lineage>
</organism>
<gene>
    <name evidence="3" type="ORF">niasHT_018908</name>
</gene>
<name>A0ABD2LDS2_9BILA</name>
<evidence type="ECO:0000313" key="4">
    <source>
        <dbReference type="Proteomes" id="UP001620626"/>
    </source>
</evidence>
<accession>A0ABD2LDS2</accession>